<reference evidence="16" key="1">
    <citation type="journal article" date="2022" name="Insects">
        <title>Comparative Transcriptome Analysis to Reveal Differentially Expressed cytochrome P450 in Response to Imidacloprid in the Aphid Lion, Chrysoperla zastrowi sillemi (Esben-Petersen).</title>
        <authorList>
            <person name="Pathak J."/>
            <person name="Ramasamy G.G."/>
            <person name="Agrawal A."/>
            <person name="Srivastava S."/>
            <person name="Basavaarya B.R."/>
            <person name="Muthugounder M."/>
            <person name="Muniyappa V.K."/>
            <person name="Maria P."/>
            <person name="Rai A."/>
            <person name="Venkatesan T."/>
        </authorList>
    </citation>
    <scope>NUCLEOTIDE SEQUENCE</scope>
</reference>
<keyword evidence="11 14" id="KW-0408">Iron</keyword>
<dbReference type="PANTHER" id="PTHR24291">
    <property type="entry name" value="CYTOCHROME P450 FAMILY 4"/>
    <property type="match status" value="1"/>
</dbReference>
<evidence type="ECO:0000313" key="16">
    <source>
        <dbReference type="EMBL" id="UZE89835.1"/>
    </source>
</evidence>
<dbReference type="GO" id="GO:0005506">
    <property type="term" value="F:iron ion binding"/>
    <property type="evidence" value="ECO:0007669"/>
    <property type="project" value="InterPro"/>
</dbReference>
<evidence type="ECO:0000256" key="1">
    <source>
        <dbReference type="ARBA" id="ARBA00001971"/>
    </source>
</evidence>
<dbReference type="AlphaFoldDB" id="A0A9E8BW76"/>
<keyword evidence="10 15" id="KW-0560">Oxidoreductase</keyword>
<organism evidence="16">
    <name type="scientific">Chrysoperla zastrowi sillemi</name>
    <dbReference type="NCBI Taxonomy" id="482137"/>
    <lineage>
        <taxon>Eukaryota</taxon>
        <taxon>Metazoa</taxon>
        <taxon>Ecdysozoa</taxon>
        <taxon>Arthropoda</taxon>
        <taxon>Hexapoda</taxon>
        <taxon>Insecta</taxon>
        <taxon>Pterygota</taxon>
        <taxon>Neoptera</taxon>
        <taxon>Endopterygota</taxon>
        <taxon>Neuroptera</taxon>
        <taxon>Hemerobiiformia</taxon>
        <taxon>Chrysopidae</taxon>
        <taxon>Chrysopinae</taxon>
        <taxon>Chrysoperla</taxon>
    </lineage>
</organism>
<dbReference type="Gene3D" id="1.10.630.10">
    <property type="entry name" value="Cytochrome P450"/>
    <property type="match status" value="1"/>
</dbReference>
<comment type="similarity">
    <text evidence="5 15">Belongs to the cytochrome P450 family.</text>
</comment>
<accession>A0A9E8BW76</accession>
<proteinExistence type="evidence at transcript level"/>
<evidence type="ECO:0000256" key="8">
    <source>
        <dbReference type="ARBA" id="ARBA00022824"/>
    </source>
</evidence>
<keyword evidence="12 15" id="KW-0503">Monooxygenase</keyword>
<evidence type="ECO:0000256" key="13">
    <source>
        <dbReference type="ARBA" id="ARBA00023136"/>
    </source>
</evidence>
<dbReference type="InterPro" id="IPR050196">
    <property type="entry name" value="Cytochrome_P450_Monoox"/>
</dbReference>
<evidence type="ECO:0000256" key="2">
    <source>
        <dbReference type="ARBA" id="ARBA00003690"/>
    </source>
</evidence>
<evidence type="ECO:0000256" key="4">
    <source>
        <dbReference type="ARBA" id="ARBA00004406"/>
    </source>
</evidence>
<evidence type="ECO:0000256" key="15">
    <source>
        <dbReference type="RuleBase" id="RU000461"/>
    </source>
</evidence>
<dbReference type="EMBL" id="ON646319">
    <property type="protein sequence ID" value="UZE89835.1"/>
    <property type="molecule type" value="mRNA"/>
</dbReference>
<dbReference type="SUPFAM" id="SSF48264">
    <property type="entry name" value="Cytochrome P450"/>
    <property type="match status" value="1"/>
</dbReference>
<evidence type="ECO:0000256" key="7">
    <source>
        <dbReference type="ARBA" id="ARBA00022723"/>
    </source>
</evidence>
<name>A0A9E8BW76_9NEOP</name>
<dbReference type="CDD" id="cd20628">
    <property type="entry name" value="CYP4"/>
    <property type="match status" value="1"/>
</dbReference>
<comment type="subcellular location">
    <subcellularLocation>
        <location evidence="4">Endoplasmic reticulum membrane</location>
        <topology evidence="4">Peripheral membrane protein</topology>
    </subcellularLocation>
    <subcellularLocation>
        <location evidence="3">Microsome membrane</location>
        <topology evidence="3">Peripheral membrane protein</topology>
    </subcellularLocation>
</comment>
<keyword evidence="6 14" id="KW-0349">Heme</keyword>
<dbReference type="Pfam" id="PF00067">
    <property type="entry name" value="p450"/>
    <property type="match status" value="1"/>
</dbReference>
<keyword evidence="9" id="KW-0492">Microsome</keyword>
<feature type="binding site" description="axial binding residue" evidence="14">
    <location>
        <position position="314"/>
    </location>
    <ligand>
        <name>heme</name>
        <dbReference type="ChEBI" id="CHEBI:30413"/>
    </ligand>
    <ligandPart>
        <name>Fe</name>
        <dbReference type="ChEBI" id="CHEBI:18248"/>
    </ligandPart>
</feature>
<protein>
    <submittedName>
        <fullName evidence="16">Cytochrome P450 CYP4XH1</fullName>
    </submittedName>
</protein>
<dbReference type="InterPro" id="IPR036396">
    <property type="entry name" value="Cyt_P450_sf"/>
</dbReference>
<dbReference type="PANTHER" id="PTHR24291:SF189">
    <property type="entry name" value="CYTOCHROME P450 4C3-RELATED"/>
    <property type="match status" value="1"/>
</dbReference>
<evidence type="ECO:0000256" key="12">
    <source>
        <dbReference type="ARBA" id="ARBA00023033"/>
    </source>
</evidence>
<dbReference type="PRINTS" id="PR00463">
    <property type="entry name" value="EP450I"/>
</dbReference>
<dbReference type="InterPro" id="IPR017972">
    <property type="entry name" value="Cyt_P450_CS"/>
</dbReference>
<dbReference type="GO" id="GO:0004497">
    <property type="term" value="F:monooxygenase activity"/>
    <property type="evidence" value="ECO:0007669"/>
    <property type="project" value="UniProtKB-KW"/>
</dbReference>
<keyword evidence="7 14" id="KW-0479">Metal-binding</keyword>
<dbReference type="GO" id="GO:0005789">
    <property type="term" value="C:endoplasmic reticulum membrane"/>
    <property type="evidence" value="ECO:0007669"/>
    <property type="project" value="UniProtKB-SubCell"/>
</dbReference>
<evidence type="ECO:0000256" key="5">
    <source>
        <dbReference type="ARBA" id="ARBA00010617"/>
    </source>
</evidence>
<dbReference type="PRINTS" id="PR00385">
    <property type="entry name" value="P450"/>
</dbReference>
<dbReference type="InterPro" id="IPR002401">
    <property type="entry name" value="Cyt_P450_E_grp-I"/>
</dbReference>
<keyword evidence="8" id="KW-0256">Endoplasmic reticulum</keyword>
<evidence type="ECO:0000256" key="6">
    <source>
        <dbReference type="ARBA" id="ARBA00022617"/>
    </source>
</evidence>
<dbReference type="PROSITE" id="PS00086">
    <property type="entry name" value="CYTOCHROME_P450"/>
    <property type="match status" value="1"/>
</dbReference>
<dbReference type="InterPro" id="IPR001128">
    <property type="entry name" value="Cyt_P450"/>
</dbReference>
<dbReference type="GO" id="GO:0016705">
    <property type="term" value="F:oxidoreductase activity, acting on paired donors, with incorporation or reduction of molecular oxygen"/>
    <property type="evidence" value="ECO:0007669"/>
    <property type="project" value="InterPro"/>
</dbReference>
<evidence type="ECO:0000256" key="3">
    <source>
        <dbReference type="ARBA" id="ARBA00004174"/>
    </source>
</evidence>
<comment type="function">
    <text evidence="2">May be involved in the metabolism of insect hormones and in the breakdown of synthetic insecticides.</text>
</comment>
<sequence>MPSFNQKILDTFISIFQERSNVLAKKLECETGYFDIFPYVSRCTLDSICESALGITVNSLEDSNEKYVECATRVLDIVNTRMLKVWLHPDFIFKRTKLYRELQFHIQYLHNFTDSIIKQKRAEFKEIQESNRFSPTDQTNDEPIFKRKAFIQLLMETSDFTDEEIRNEVDTMTVAGNDTTATVNSFTLLLLAMYPDIQEKLYNEVYSIVGDSDKTIELEDLPKLKYTEMVIKESMRLFPIGPILGRDALEDIQLDENYTIPKGSGIALGIYYTHRDPEYWNEPDVFDPERFQPEELKTRDPYSYLPFSGGPRNCLGIKYAYMAMKILIATVIRHYKLSTDLKLDDLILKTELTLKLSNAFLLRIQKRQMMSQ</sequence>
<reference evidence="16" key="2">
    <citation type="submission" date="2022-05" db="EMBL/GenBank/DDBJ databases">
        <authorList>
            <person name="Pathak J."/>
            <person name="Thiruvengadam V."/>
            <person name="Gracy G.R."/>
        </authorList>
    </citation>
    <scope>NUCLEOTIDE SEQUENCE</scope>
</reference>
<evidence type="ECO:0000256" key="9">
    <source>
        <dbReference type="ARBA" id="ARBA00022848"/>
    </source>
</evidence>
<comment type="cofactor">
    <cofactor evidence="1 14">
        <name>heme</name>
        <dbReference type="ChEBI" id="CHEBI:30413"/>
    </cofactor>
</comment>
<evidence type="ECO:0000256" key="10">
    <source>
        <dbReference type="ARBA" id="ARBA00023002"/>
    </source>
</evidence>
<dbReference type="GO" id="GO:0020037">
    <property type="term" value="F:heme binding"/>
    <property type="evidence" value="ECO:0007669"/>
    <property type="project" value="InterPro"/>
</dbReference>
<evidence type="ECO:0000256" key="14">
    <source>
        <dbReference type="PIRSR" id="PIRSR602401-1"/>
    </source>
</evidence>
<keyword evidence="13" id="KW-0472">Membrane</keyword>
<evidence type="ECO:0000256" key="11">
    <source>
        <dbReference type="ARBA" id="ARBA00023004"/>
    </source>
</evidence>